<dbReference type="AlphaFoldDB" id="A0AAP0NSP1"/>
<accession>A0AAP0NSP1</accession>
<dbReference type="PANTHER" id="PTHR15967:SF0">
    <property type="entry name" value="E2F-ASSOCIATED PHOSPHOPROTEIN"/>
    <property type="match status" value="1"/>
</dbReference>
<dbReference type="PANTHER" id="PTHR15967">
    <property type="entry name" value="E2F-ASSOCIATED PHOSPHOPROTEIN"/>
    <property type="match status" value="1"/>
</dbReference>
<keyword evidence="3" id="KW-1185">Reference proteome</keyword>
<gene>
    <name evidence="2" type="ORF">Syun_021903</name>
</gene>
<dbReference type="GO" id="GO:0005634">
    <property type="term" value="C:nucleus"/>
    <property type="evidence" value="ECO:0007669"/>
    <property type="project" value="TreeGrafter"/>
</dbReference>
<dbReference type="Proteomes" id="UP001420932">
    <property type="component" value="Unassembled WGS sequence"/>
</dbReference>
<name>A0AAP0NSP1_9MAGN</name>
<sequence>MSTCEDWGAGNRRDERARAGNRAMESEKTVSQESREMEMESPTASQKTVSDDDEIDYSIKPEFYDPNLDDKDDLWAHKNRRGHISDAILSCPACFTTLCIDCQRHEKYVSQYRAIFTVNCKIKTDQVLRQSSQKSRKGKNTASSSENKAAAPALGETFKPVCCMVCSTEVGVIDEDQVYHFFNVLPSES</sequence>
<organism evidence="2 3">
    <name type="scientific">Stephania yunnanensis</name>
    <dbReference type="NCBI Taxonomy" id="152371"/>
    <lineage>
        <taxon>Eukaryota</taxon>
        <taxon>Viridiplantae</taxon>
        <taxon>Streptophyta</taxon>
        <taxon>Embryophyta</taxon>
        <taxon>Tracheophyta</taxon>
        <taxon>Spermatophyta</taxon>
        <taxon>Magnoliopsida</taxon>
        <taxon>Ranunculales</taxon>
        <taxon>Menispermaceae</taxon>
        <taxon>Menispermoideae</taxon>
        <taxon>Cissampelideae</taxon>
        <taxon>Stephania</taxon>
    </lineage>
</organism>
<dbReference type="InterPro" id="IPR019370">
    <property type="entry name" value="E2F-assoc_phosphoprotein"/>
</dbReference>
<comment type="caution">
    <text evidence="2">The sequence shown here is derived from an EMBL/GenBank/DDBJ whole genome shotgun (WGS) entry which is preliminary data.</text>
</comment>
<evidence type="ECO:0000313" key="3">
    <source>
        <dbReference type="Proteomes" id="UP001420932"/>
    </source>
</evidence>
<evidence type="ECO:0000256" key="1">
    <source>
        <dbReference type="SAM" id="MobiDB-lite"/>
    </source>
</evidence>
<dbReference type="Pfam" id="PF10238">
    <property type="entry name" value="Eapp_C"/>
    <property type="match status" value="1"/>
</dbReference>
<proteinExistence type="predicted"/>
<feature type="region of interest" description="Disordered" evidence="1">
    <location>
        <begin position="1"/>
        <end position="52"/>
    </location>
</feature>
<protein>
    <recommendedName>
        <fullName evidence="4">E2F-associated phosphoprotein</fullName>
    </recommendedName>
</protein>
<evidence type="ECO:0000313" key="2">
    <source>
        <dbReference type="EMBL" id="KAK9115106.1"/>
    </source>
</evidence>
<reference evidence="2 3" key="1">
    <citation type="submission" date="2024-01" db="EMBL/GenBank/DDBJ databases">
        <title>Genome assemblies of Stephania.</title>
        <authorList>
            <person name="Yang L."/>
        </authorList>
    </citation>
    <scope>NUCLEOTIDE SEQUENCE [LARGE SCALE GENOMIC DNA]</scope>
    <source>
        <strain evidence="2">YNDBR</strain>
        <tissue evidence="2">Leaf</tissue>
    </source>
</reference>
<dbReference type="EMBL" id="JBBNAF010000009">
    <property type="protein sequence ID" value="KAK9115106.1"/>
    <property type="molecule type" value="Genomic_DNA"/>
</dbReference>
<evidence type="ECO:0008006" key="4">
    <source>
        <dbReference type="Google" id="ProtNLM"/>
    </source>
</evidence>
<feature type="compositionally biased region" description="Basic and acidic residues" evidence="1">
    <location>
        <begin position="11"/>
        <end position="38"/>
    </location>
</feature>